<evidence type="ECO:0000256" key="1">
    <source>
        <dbReference type="RuleBase" id="RU365099"/>
    </source>
</evidence>
<comment type="caution">
    <text evidence="2">The sequence shown here is derived from an EMBL/GenBank/DDBJ whole genome shotgun (WGS) entry which is preliminary data.</text>
</comment>
<keyword evidence="3" id="KW-1185">Reference proteome</keyword>
<reference evidence="2 3" key="1">
    <citation type="journal article" date="2024" name="Commun. Biol.">
        <title>Comparative genomic analysis of thermophilic fungi reveals convergent evolutionary adaptations and gene losses.</title>
        <authorList>
            <person name="Steindorff A.S."/>
            <person name="Aguilar-Pontes M.V."/>
            <person name="Robinson A.J."/>
            <person name="Andreopoulos B."/>
            <person name="LaButti K."/>
            <person name="Kuo A."/>
            <person name="Mondo S."/>
            <person name="Riley R."/>
            <person name="Otillar R."/>
            <person name="Haridas S."/>
            <person name="Lipzen A."/>
            <person name="Grimwood J."/>
            <person name="Schmutz J."/>
            <person name="Clum A."/>
            <person name="Reid I.D."/>
            <person name="Moisan M.C."/>
            <person name="Butler G."/>
            <person name="Nguyen T.T.M."/>
            <person name="Dewar K."/>
            <person name="Conant G."/>
            <person name="Drula E."/>
            <person name="Henrissat B."/>
            <person name="Hansel C."/>
            <person name="Singer S."/>
            <person name="Hutchinson M.I."/>
            <person name="de Vries R.P."/>
            <person name="Natvig D.O."/>
            <person name="Powell A.J."/>
            <person name="Tsang A."/>
            <person name="Grigoriev I.V."/>
        </authorList>
    </citation>
    <scope>NUCLEOTIDE SEQUENCE [LARGE SCALE GENOMIC DNA]</scope>
    <source>
        <strain evidence="2 3">CBS 494.80</strain>
    </source>
</reference>
<dbReference type="InterPro" id="IPR003789">
    <property type="entry name" value="Asn/Gln_tRNA_amidoTrase-B-like"/>
</dbReference>
<evidence type="ECO:0000313" key="3">
    <source>
        <dbReference type="Proteomes" id="UP001595075"/>
    </source>
</evidence>
<dbReference type="PANTHER" id="PTHR28055">
    <property type="entry name" value="ALTERED INHERITANCE OF MITOCHONDRIA PROTEIN 41, MITOCHONDRIAL"/>
    <property type="match status" value="1"/>
</dbReference>
<protein>
    <recommendedName>
        <fullName evidence="1">Altered inheritance of mitochondria protein 41</fullName>
    </recommendedName>
</protein>
<dbReference type="EMBL" id="JAZHXI010000018">
    <property type="protein sequence ID" value="KAL2061837.1"/>
    <property type="molecule type" value="Genomic_DNA"/>
</dbReference>
<dbReference type="InterPro" id="IPR042184">
    <property type="entry name" value="YqeY/Aim41_N"/>
</dbReference>
<dbReference type="SUPFAM" id="SSF89095">
    <property type="entry name" value="GatB/YqeY motif"/>
    <property type="match status" value="1"/>
</dbReference>
<accession>A0ABR4BW25</accession>
<gene>
    <name evidence="1" type="primary">AIM41</name>
    <name evidence="2" type="ORF">VTL71DRAFT_7215</name>
</gene>
<comment type="subcellular location">
    <subcellularLocation>
        <location evidence="1">Mitochondrion</location>
    </subcellularLocation>
</comment>
<dbReference type="Gene3D" id="1.10.1510.10">
    <property type="entry name" value="Uncharacterised protein YqeY/AIM41 PF09424, N-terminal domain"/>
    <property type="match status" value="1"/>
</dbReference>
<name>A0ABR4BW25_9HELO</name>
<evidence type="ECO:0000313" key="2">
    <source>
        <dbReference type="EMBL" id="KAL2061837.1"/>
    </source>
</evidence>
<dbReference type="Pfam" id="PF09424">
    <property type="entry name" value="YqeY"/>
    <property type="match status" value="1"/>
</dbReference>
<dbReference type="InterPro" id="IPR019004">
    <property type="entry name" value="YqeY/Aim41"/>
</dbReference>
<proteinExistence type="inferred from homology"/>
<dbReference type="PANTHER" id="PTHR28055:SF1">
    <property type="entry name" value="ALTERED INHERITANCE OF MITOCHONDRIA PROTEIN 41, MITOCHONDRIAL"/>
    <property type="match status" value="1"/>
</dbReference>
<comment type="similarity">
    <text evidence="1">Belongs to the AIM41 family.</text>
</comment>
<organism evidence="2 3">
    <name type="scientific">Oculimacula yallundae</name>
    <dbReference type="NCBI Taxonomy" id="86028"/>
    <lineage>
        <taxon>Eukaryota</taxon>
        <taxon>Fungi</taxon>
        <taxon>Dikarya</taxon>
        <taxon>Ascomycota</taxon>
        <taxon>Pezizomycotina</taxon>
        <taxon>Leotiomycetes</taxon>
        <taxon>Helotiales</taxon>
        <taxon>Ploettnerulaceae</taxon>
        <taxon>Oculimacula</taxon>
    </lineage>
</organism>
<sequence length="191" mass="21177">MLARPIFRASRLCCRFYATDTKTVPPLLLRIRNDLKTAMRNKDTVRLRVIRSILAQTKTQSEKNAINTDQQVLKILKKASSSNKDAAAEFTKGGRADLAEKESQEAAVMDEYVASVPEMGEGDLKGVYEKIEAVLGQMEKDAGEGWSRETVKVGDAVKKVFEGTEGQELEKKFGRGEVVKILMGVLKKPKA</sequence>
<keyword evidence="1" id="KW-0496">Mitochondrion</keyword>
<dbReference type="Proteomes" id="UP001595075">
    <property type="component" value="Unassembled WGS sequence"/>
</dbReference>